<name>A0A4Z2E3J9_9TELE</name>
<evidence type="ECO:0000313" key="1">
    <source>
        <dbReference type="EMBL" id="TNN23130.1"/>
    </source>
</evidence>
<proteinExistence type="predicted"/>
<dbReference type="PANTHER" id="PTHR46522">
    <property type="entry name" value="CYTIDINE MONOPHOSPHATE-N-ACETYLNEURAMINIC ACID HYDROXYLASE"/>
    <property type="match status" value="1"/>
</dbReference>
<dbReference type="PANTHER" id="PTHR46522:SF1">
    <property type="entry name" value="INACTIVE CYTIDINE MONOPHOSPHATE-N-ACETYLNEURAMINIC ACID HYDROXYLASE"/>
    <property type="match status" value="1"/>
</dbReference>
<dbReference type="AlphaFoldDB" id="A0A4Z2E3J9"/>
<dbReference type="Proteomes" id="UP000314294">
    <property type="component" value="Unassembled WGS sequence"/>
</dbReference>
<comment type="caution">
    <text evidence="1">The sequence shown here is derived from an EMBL/GenBank/DDBJ whole genome shotgun (WGS) entry which is preliminary data.</text>
</comment>
<gene>
    <name evidence="1" type="primary">cmah_1</name>
    <name evidence="1" type="ORF">EYF80_066752</name>
</gene>
<protein>
    <submittedName>
        <fullName evidence="1">Cytidine monophosphate-N-acetylneuraminic acid hydroxylase</fullName>
    </submittedName>
</protein>
<sequence length="159" mass="17881">MNLSVCSDSWKAEFIRTERKKLLNYKALLVKSLQPNVYVPFAGYFLEAHPSDRYIRETNVKNSAEDLNALINKLSPDIKTWTPRPGAVLDLGVALRGVALRGVALRGVALRDADGRWASTSWSLRPDVPTPKNTLPYPDQSGTAWYRAVQYVTERYSVV</sequence>
<keyword evidence="2" id="KW-1185">Reference proteome</keyword>
<reference evidence="1 2" key="1">
    <citation type="submission" date="2019-03" db="EMBL/GenBank/DDBJ databases">
        <title>First draft genome of Liparis tanakae, snailfish: a comprehensive survey of snailfish specific genes.</title>
        <authorList>
            <person name="Kim W."/>
            <person name="Song I."/>
            <person name="Jeong J.-H."/>
            <person name="Kim D."/>
            <person name="Kim S."/>
            <person name="Ryu S."/>
            <person name="Song J.Y."/>
            <person name="Lee S.K."/>
        </authorList>
    </citation>
    <scope>NUCLEOTIDE SEQUENCE [LARGE SCALE GENOMIC DNA]</scope>
    <source>
        <tissue evidence="1">Muscle</tissue>
    </source>
</reference>
<evidence type="ECO:0000313" key="2">
    <source>
        <dbReference type="Proteomes" id="UP000314294"/>
    </source>
</evidence>
<dbReference type="InterPro" id="IPR027033">
    <property type="entry name" value="Cnh"/>
</dbReference>
<organism evidence="1 2">
    <name type="scientific">Liparis tanakae</name>
    <name type="common">Tanaka's snailfish</name>
    <dbReference type="NCBI Taxonomy" id="230148"/>
    <lineage>
        <taxon>Eukaryota</taxon>
        <taxon>Metazoa</taxon>
        <taxon>Chordata</taxon>
        <taxon>Craniata</taxon>
        <taxon>Vertebrata</taxon>
        <taxon>Euteleostomi</taxon>
        <taxon>Actinopterygii</taxon>
        <taxon>Neopterygii</taxon>
        <taxon>Teleostei</taxon>
        <taxon>Neoteleostei</taxon>
        <taxon>Acanthomorphata</taxon>
        <taxon>Eupercaria</taxon>
        <taxon>Perciformes</taxon>
        <taxon>Cottioidei</taxon>
        <taxon>Cottales</taxon>
        <taxon>Liparidae</taxon>
        <taxon>Liparis</taxon>
    </lineage>
</organism>
<dbReference type="GO" id="GO:0005737">
    <property type="term" value="C:cytoplasm"/>
    <property type="evidence" value="ECO:0007669"/>
    <property type="project" value="TreeGrafter"/>
</dbReference>
<dbReference type="OrthoDB" id="332863at2759"/>
<dbReference type="GO" id="GO:0030338">
    <property type="term" value="F:CMP-N-acetylneuraminate monooxygenase activity"/>
    <property type="evidence" value="ECO:0007669"/>
    <property type="project" value="TreeGrafter"/>
</dbReference>
<accession>A0A4Z2E3J9</accession>
<dbReference type="EMBL" id="SRLO01019638">
    <property type="protein sequence ID" value="TNN23130.1"/>
    <property type="molecule type" value="Genomic_DNA"/>
</dbReference>
<dbReference type="GO" id="GO:0046381">
    <property type="term" value="P:CMP-N-acetylneuraminate metabolic process"/>
    <property type="evidence" value="ECO:0007669"/>
    <property type="project" value="TreeGrafter"/>
</dbReference>